<evidence type="ECO:0000256" key="1">
    <source>
        <dbReference type="ARBA" id="ARBA00022574"/>
    </source>
</evidence>
<proteinExistence type="predicted"/>
<name>A0ABQ8YPY7_9EUKA</name>
<evidence type="ECO:0000256" key="3">
    <source>
        <dbReference type="PROSITE-ProRule" id="PRU00221"/>
    </source>
</evidence>
<dbReference type="InterPro" id="IPR040324">
    <property type="entry name" value="WDR44/Dgr2"/>
</dbReference>
<evidence type="ECO:0000313" key="6">
    <source>
        <dbReference type="Proteomes" id="UP001150062"/>
    </source>
</evidence>
<feature type="repeat" description="WD" evidence="3">
    <location>
        <begin position="357"/>
        <end position="399"/>
    </location>
</feature>
<comment type="caution">
    <text evidence="5">The sequence shown here is derived from an EMBL/GenBank/DDBJ whole genome shotgun (WGS) entry which is preliminary data.</text>
</comment>
<dbReference type="InterPro" id="IPR001680">
    <property type="entry name" value="WD40_rpt"/>
</dbReference>
<feature type="repeat" description="WD" evidence="3">
    <location>
        <begin position="255"/>
        <end position="296"/>
    </location>
</feature>
<dbReference type="InterPro" id="IPR036322">
    <property type="entry name" value="WD40_repeat_dom_sf"/>
</dbReference>
<dbReference type="InterPro" id="IPR015943">
    <property type="entry name" value="WD40/YVTN_repeat-like_dom_sf"/>
</dbReference>
<dbReference type="SMART" id="SM00320">
    <property type="entry name" value="WD40"/>
    <property type="match status" value="6"/>
</dbReference>
<dbReference type="InterPro" id="IPR019775">
    <property type="entry name" value="WD40_repeat_CS"/>
</dbReference>
<organism evidence="5 6">
    <name type="scientific">Anaeramoeba flamelloides</name>
    <dbReference type="NCBI Taxonomy" id="1746091"/>
    <lineage>
        <taxon>Eukaryota</taxon>
        <taxon>Metamonada</taxon>
        <taxon>Anaeramoebidae</taxon>
        <taxon>Anaeramoeba</taxon>
    </lineage>
</organism>
<evidence type="ECO:0000313" key="5">
    <source>
        <dbReference type="EMBL" id="KAJ6246656.1"/>
    </source>
</evidence>
<dbReference type="PROSITE" id="PS50082">
    <property type="entry name" value="WD_REPEATS_2"/>
    <property type="match status" value="3"/>
</dbReference>
<feature type="region of interest" description="Disordered" evidence="4">
    <location>
        <begin position="133"/>
        <end position="183"/>
    </location>
</feature>
<feature type="region of interest" description="Disordered" evidence="4">
    <location>
        <begin position="667"/>
        <end position="698"/>
    </location>
</feature>
<dbReference type="PROSITE" id="PS00678">
    <property type="entry name" value="WD_REPEATS_1"/>
    <property type="match status" value="1"/>
</dbReference>
<dbReference type="PANTHER" id="PTHR14221:SF0">
    <property type="entry name" value="WD REPEAT-CONTAINING PROTEIN 44"/>
    <property type="match status" value="1"/>
</dbReference>
<dbReference type="PANTHER" id="PTHR14221">
    <property type="entry name" value="WD REPEAT DOMAIN 44"/>
    <property type="match status" value="1"/>
</dbReference>
<sequence>MTTLKNTSDGKFGLKTSNYEQRQTENAKPKRYHSVLTKDLQNEKNKAITSETNSTITTKIEDSSESETNLHTKVIPIDGLLKKTTNKKKLFEEEEEEEEEEEIEKPGVLYIKNIDTGELIPFDELDQKVEKGLDPKLLKRNSGSGTKTKVKSQTKPNILKKAQTKKLKNTTKQDSKTNDPKKQIRVRLIRKQEMEYQKKKRLKKKQKEIKKVKKKERKMHENRLKKRKAPLNRISSYCNEKTKSEFSSVDCIQVLNDSEGTIWTLEFSPSGKYLATAGQDTVLRIWRVLETDKERSEHQIRIMKKSTERCMQIKTQMKSDQNKKQINSLKLLQKRYNFEKSVSKEIPLLDPVPWKKFLGHELDVLDLSWSKHDNDLILTASSDKTVRLWNIQKGQVNLFFHSTFVTYVEFSPTNPEIFFTGNLDNRIFIWNIYSQKPIHITNCQISITSGCIHPHGNKFICGTENGFCYFYNFENNELDLEKTLHVKSKRGKNKRGKQITNIQYLNSEKQILVTSNDSRIRLYDINAKTPKLKFKGHLNKHSPLKSQLSQAEDLIICGSEDGDVYFWNTKNEYAIKKKKKLKKLQKKRKHVVENYEKIKISNVKITNAKFIPKKVFDIYSFSQENESISISKILQNNSNDLNNIKLEKHIEKKEKNKYKNIKKIINKDHQNKKTKTKQKKLKKNKNDRQTSSKKNIIKSQRTDRNKILIITADENGWIRILQNSSQIN</sequence>
<feature type="region of interest" description="Disordered" evidence="4">
    <location>
        <begin position="1"/>
        <end position="33"/>
    </location>
</feature>
<dbReference type="PROSITE" id="PS50294">
    <property type="entry name" value="WD_REPEATS_REGION"/>
    <property type="match status" value="3"/>
</dbReference>
<gene>
    <name evidence="5" type="ORF">M0813_01906</name>
</gene>
<feature type="compositionally biased region" description="Basic and acidic residues" evidence="4">
    <location>
        <begin position="171"/>
        <end position="182"/>
    </location>
</feature>
<keyword evidence="6" id="KW-1185">Reference proteome</keyword>
<protein>
    <submittedName>
        <fullName evidence="5">Wd repeat-containing protein</fullName>
    </submittedName>
</protein>
<dbReference type="Proteomes" id="UP001150062">
    <property type="component" value="Unassembled WGS sequence"/>
</dbReference>
<dbReference type="EMBL" id="JAOAOG010000131">
    <property type="protein sequence ID" value="KAJ6246656.1"/>
    <property type="molecule type" value="Genomic_DNA"/>
</dbReference>
<evidence type="ECO:0000256" key="2">
    <source>
        <dbReference type="ARBA" id="ARBA00022737"/>
    </source>
</evidence>
<feature type="repeat" description="WD" evidence="3">
    <location>
        <begin position="398"/>
        <end position="440"/>
    </location>
</feature>
<feature type="compositionally biased region" description="Polar residues" evidence="4">
    <location>
        <begin position="141"/>
        <end position="156"/>
    </location>
</feature>
<accession>A0ABQ8YPY7</accession>
<evidence type="ECO:0000256" key="4">
    <source>
        <dbReference type="SAM" id="MobiDB-lite"/>
    </source>
</evidence>
<dbReference type="Pfam" id="PF00400">
    <property type="entry name" value="WD40"/>
    <property type="match status" value="3"/>
</dbReference>
<dbReference type="SUPFAM" id="SSF50978">
    <property type="entry name" value="WD40 repeat-like"/>
    <property type="match status" value="1"/>
</dbReference>
<feature type="compositionally biased region" description="Polar residues" evidence="4">
    <location>
        <begin position="1"/>
        <end position="21"/>
    </location>
</feature>
<keyword evidence="1 3" id="KW-0853">WD repeat</keyword>
<dbReference type="Gene3D" id="2.130.10.10">
    <property type="entry name" value="YVTN repeat-like/Quinoprotein amine dehydrogenase"/>
    <property type="match status" value="1"/>
</dbReference>
<reference evidence="5" key="1">
    <citation type="submission" date="2022-08" db="EMBL/GenBank/DDBJ databases">
        <title>Novel sulfate-reducing endosymbionts in the free-living metamonad Anaeramoeba.</title>
        <authorList>
            <person name="Jerlstrom-Hultqvist J."/>
            <person name="Cepicka I."/>
            <person name="Gallot-Lavallee L."/>
            <person name="Salas-Leiva D."/>
            <person name="Curtis B.A."/>
            <person name="Zahonova K."/>
            <person name="Pipaliya S."/>
            <person name="Dacks J."/>
            <person name="Roger A.J."/>
        </authorList>
    </citation>
    <scope>NUCLEOTIDE SEQUENCE</scope>
    <source>
        <strain evidence="5">Schooner1</strain>
    </source>
</reference>
<feature type="compositionally biased region" description="Basic residues" evidence="4">
    <location>
        <begin position="672"/>
        <end position="683"/>
    </location>
</feature>
<keyword evidence="2" id="KW-0677">Repeat</keyword>